<evidence type="ECO:0000256" key="1">
    <source>
        <dbReference type="ARBA" id="ARBA00022676"/>
    </source>
</evidence>
<proteinExistence type="predicted"/>
<dbReference type="Gene3D" id="3.40.50.2000">
    <property type="entry name" value="Glycogen Phosphorylase B"/>
    <property type="match status" value="1"/>
</dbReference>
<dbReference type="GO" id="GO:0009244">
    <property type="term" value="P:lipopolysaccharide core region biosynthetic process"/>
    <property type="evidence" value="ECO:0007669"/>
    <property type="project" value="TreeGrafter"/>
</dbReference>
<dbReference type="GO" id="GO:0008713">
    <property type="term" value="F:ADP-heptose-lipopolysaccharide heptosyltransferase activity"/>
    <property type="evidence" value="ECO:0007669"/>
    <property type="project" value="TreeGrafter"/>
</dbReference>
<accession>A0A658R4C7</accession>
<dbReference type="SUPFAM" id="SSF53756">
    <property type="entry name" value="UDP-Glycosyltransferase/glycogen phosphorylase"/>
    <property type="match status" value="1"/>
</dbReference>
<protein>
    <submittedName>
        <fullName evidence="3">Glycosyltransferase family 9 (Heptosyltransferase)</fullName>
    </submittedName>
</protein>
<dbReference type="Pfam" id="PF01075">
    <property type="entry name" value="Glyco_transf_9"/>
    <property type="match status" value="1"/>
</dbReference>
<reference evidence="3 4" key="1">
    <citation type="submission" date="2016-01" db="EMBL/GenBank/DDBJ databases">
        <authorList>
            <person name="Peeters C."/>
        </authorList>
    </citation>
    <scope>NUCLEOTIDE SEQUENCE [LARGE SCALE GENOMIC DNA]</scope>
    <source>
        <strain evidence="3">LMG 29315</strain>
    </source>
</reference>
<dbReference type="InterPro" id="IPR051199">
    <property type="entry name" value="LPS_LOS_Heptosyltrfase"/>
</dbReference>
<name>A0A658R4C7_9BURK</name>
<dbReference type="PANTHER" id="PTHR30160">
    <property type="entry name" value="TETRAACYLDISACCHARIDE 4'-KINASE-RELATED"/>
    <property type="match status" value="1"/>
</dbReference>
<evidence type="ECO:0000313" key="3">
    <source>
        <dbReference type="EMBL" id="SAL49807.1"/>
    </source>
</evidence>
<dbReference type="Proteomes" id="UP000198263">
    <property type="component" value="Unassembled WGS sequence"/>
</dbReference>
<dbReference type="PANTHER" id="PTHR30160:SF1">
    <property type="entry name" value="LIPOPOLYSACCHARIDE 1,2-N-ACETYLGLUCOSAMINETRANSFERASE-RELATED"/>
    <property type="match status" value="1"/>
</dbReference>
<dbReference type="AlphaFoldDB" id="A0A658R4C7"/>
<keyword evidence="1" id="KW-0328">Glycosyltransferase</keyword>
<keyword evidence="2 3" id="KW-0808">Transferase</keyword>
<keyword evidence="4" id="KW-1185">Reference proteome</keyword>
<gene>
    <name evidence="3" type="ORF">AWB72_05199</name>
</gene>
<organism evidence="3 4">
    <name type="scientific">Caballeronia concitans</name>
    <dbReference type="NCBI Taxonomy" id="1777133"/>
    <lineage>
        <taxon>Bacteria</taxon>
        <taxon>Pseudomonadati</taxon>
        <taxon>Pseudomonadota</taxon>
        <taxon>Betaproteobacteria</taxon>
        <taxon>Burkholderiales</taxon>
        <taxon>Burkholderiaceae</taxon>
        <taxon>Caballeronia</taxon>
    </lineage>
</organism>
<dbReference type="EMBL" id="FCNV02000017">
    <property type="protein sequence ID" value="SAL49807.1"/>
    <property type="molecule type" value="Genomic_DNA"/>
</dbReference>
<dbReference type="InterPro" id="IPR002201">
    <property type="entry name" value="Glyco_trans_9"/>
</dbReference>
<comment type="caution">
    <text evidence="3">The sequence shown here is derived from an EMBL/GenBank/DDBJ whole genome shotgun (WGS) entry which is preliminary data.</text>
</comment>
<evidence type="ECO:0000256" key="2">
    <source>
        <dbReference type="ARBA" id="ARBA00022679"/>
    </source>
</evidence>
<evidence type="ECO:0000313" key="4">
    <source>
        <dbReference type="Proteomes" id="UP000198263"/>
    </source>
</evidence>
<sequence length="349" mass="38508">MFGVVTHGPVWLLLLCELASPARRLFMRLRKTRMRLETSSAVAVALPPPIGDSLIGLVLVNNLIRNGYRPVVFGWVAEHLADWLPGVDVRKPEGHTGAFDTVIELWKTDYAAALSRSGRTLSLDRFPEYSGSKHMVERIVDVATHVLQLRDVTRSNGLVVPAGVMRGRFANRVAIHPTGSHPEKMWERDKFLALSRALMRRQLLPSFLVSPSEMSGWDDVAREGHEVNALPRLGDVATWIAESSWFIGNDSGLGHLASSLGVPTLTLFMRRGLARSWRPGWGPGAVVLPPALVPSAALRERLWKRLLTVRRVMSAFNALQGASAREAHQARPAARRDVDTAQATILPDA</sequence>
<dbReference type="GO" id="GO:0005829">
    <property type="term" value="C:cytosol"/>
    <property type="evidence" value="ECO:0007669"/>
    <property type="project" value="TreeGrafter"/>
</dbReference>